<dbReference type="Pfam" id="PF04564">
    <property type="entry name" value="U-box"/>
    <property type="match status" value="1"/>
</dbReference>
<proteinExistence type="predicted"/>
<comment type="pathway">
    <text evidence="1">Protein modification; protein ubiquitination.</text>
</comment>
<dbReference type="PANTHER" id="PTHR13931">
    <property type="entry name" value="UBIQUITINATION FACTOR E4"/>
    <property type="match status" value="1"/>
</dbReference>
<feature type="region of interest" description="Disordered" evidence="3">
    <location>
        <begin position="247"/>
        <end position="272"/>
    </location>
</feature>
<dbReference type="PANTHER" id="PTHR13931:SF2">
    <property type="entry name" value="UBIQUITIN CONJUGATION FACTOR E4 B"/>
    <property type="match status" value="1"/>
</dbReference>
<keyword evidence="2" id="KW-0808">Transferase</keyword>
<dbReference type="InterPro" id="IPR013083">
    <property type="entry name" value="Znf_RING/FYVE/PHD"/>
</dbReference>
<dbReference type="UniPathway" id="UPA00143"/>
<dbReference type="GO" id="GO:0000151">
    <property type="term" value="C:ubiquitin ligase complex"/>
    <property type="evidence" value="ECO:0007669"/>
    <property type="project" value="InterPro"/>
</dbReference>
<comment type="caution">
    <text evidence="5">The sequence shown here is derived from an EMBL/GenBank/DDBJ whole genome shotgun (WGS) entry which is preliminary data.</text>
</comment>
<dbReference type="GO" id="GO:0005634">
    <property type="term" value="C:nucleus"/>
    <property type="evidence" value="ECO:0007669"/>
    <property type="project" value="TreeGrafter"/>
</dbReference>
<dbReference type="GO" id="GO:0000209">
    <property type="term" value="P:protein polyubiquitination"/>
    <property type="evidence" value="ECO:0007669"/>
    <property type="project" value="TreeGrafter"/>
</dbReference>
<protein>
    <recommendedName>
        <fullName evidence="4">U-box domain-containing protein</fullName>
    </recommendedName>
</protein>
<evidence type="ECO:0000256" key="2">
    <source>
        <dbReference type="ARBA" id="ARBA00022679"/>
    </source>
</evidence>
<dbReference type="Proteomes" id="UP000631114">
    <property type="component" value="Unassembled WGS sequence"/>
</dbReference>
<name>A0A835LU56_9MAGN</name>
<dbReference type="GO" id="GO:0036503">
    <property type="term" value="P:ERAD pathway"/>
    <property type="evidence" value="ECO:0007669"/>
    <property type="project" value="InterPro"/>
</dbReference>
<keyword evidence="6" id="KW-1185">Reference proteome</keyword>
<evidence type="ECO:0000313" key="5">
    <source>
        <dbReference type="EMBL" id="KAF9608288.1"/>
    </source>
</evidence>
<dbReference type="InterPro" id="IPR045132">
    <property type="entry name" value="UBE4"/>
</dbReference>
<evidence type="ECO:0000256" key="1">
    <source>
        <dbReference type="ARBA" id="ARBA00004906"/>
    </source>
</evidence>
<feature type="region of interest" description="Disordered" evidence="3">
    <location>
        <begin position="76"/>
        <end position="111"/>
    </location>
</feature>
<evidence type="ECO:0000256" key="3">
    <source>
        <dbReference type="SAM" id="MobiDB-lite"/>
    </source>
</evidence>
<gene>
    <name evidence="5" type="ORF">IFM89_008573</name>
</gene>
<dbReference type="SUPFAM" id="SSF57850">
    <property type="entry name" value="RING/U-box"/>
    <property type="match status" value="1"/>
</dbReference>
<dbReference type="GO" id="GO:0005737">
    <property type="term" value="C:cytoplasm"/>
    <property type="evidence" value="ECO:0007669"/>
    <property type="project" value="TreeGrafter"/>
</dbReference>
<evidence type="ECO:0000313" key="6">
    <source>
        <dbReference type="Proteomes" id="UP000631114"/>
    </source>
</evidence>
<feature type="domain" description="U-box" evidence="4">
    <location>
        <begin position="9"/>
        <end position="52"/>
    </location>
</feature>
<organism evidence="5 6">
    <name type="scientific">Coptis chinensis</name>
    <dbReference type="NCBI Taxonomy" id="261450"/>
    <lineage>
        <taxon>Eukaryota</taxon>
        <taxon>Viridiplantae</taxon>
        <taxon>Streptophyta</taxon>
        <taxon>Embryophyta</taxon>
        <taxon>Tracheophyta</taxon>
        <taxon>Spermatophyta</taxon>
        <taxon>Magnoliopsida</taxon>
        <taxon>Ranunculales</taxon>
        <taxon>Ranunculaceae</taxon>
        <taxon>Coptidoideae</taxon>
        <taxon>Coptis</taxon>
    </lineage>
</organism>
<dbReference type="OrthoDB" id="1673261at2759"/>
<dbReference type="PROSITE" id="PS51698">
    <property type="entry name" value="U_BOX"/>
    <property type="match status" value="1"/>
</dbReference>
<dbReference type="Gene3D" id="3.30.40.10">
    <property type="entry name" value="Zinc/RING finger domain, C3HC4 (zinc finger)"/>
    <property type="match status" value="1"/>
</dbReference>
<reference evidence="5 6" key="1">
    <citation type="submission" date="2020-10" db="EMBL/GenBank/DDBJ databases">
        <title>The Coptis chinensis genome and diversification of protoberbering-type alkaloids.</title>
        <authorList>
            <person name="Wang B."/>
            <person name="Shu S."/>
            <person name="Song C."/>
            <person name="Liu Y."/>
        </authorList>
    </citation>
    <scope>NUCLEOTIDE SEQUENCE [LARGE SCALE GENOMIC DNA]</scope>
    <source>
        <strain evidence="5">HL-2020</strain>
        <tissue evidence="5">Leaf</tissue>
    </source>
</reference>
<evidence type="ECO:0000259" key="4">
    <source>
        <dbReference type="PROSITE" id="PS51698"/>
    </source>
</evidence>
<dbReference type="InterPro" id="IPR003613">
    <property type="entry name" value="Ubox_domain"/>
</dbReference>
<dbReference type="EMBL" id="JADFTS010000004">
    <property type="protein sequence ID" value="KAF9608288.1"/>
    <property type="molecule type" value="Genomic_DNA"/>
</dbReference>
<accession>A0A835LU56</accession>
<sequence>MYVEEALGEIPDEFLDPIQFTLTKDPVILPSSNVTVDRPVIQRHLLKQCTTCKIFGHSDAKCHKNKAKAVEIQPTQAFKPAKPHQKTQQQRTASEPIEERREIGQRQEVEERPLEPVEEILTESQIVVHEEVRAANRFEDIEVHQDDTFEEVRTDFDPQEMVPYIIEGEDDLPEEELEERNTFSIKRGQFQQEQGYSASEEEFEKEYFLDHIPGTDEEQETLMAGMIATPPVKGSCVETKKLSELTGLNIGNQKAKKKRTKGKPKGAGKNHS</sequence>
<dbReference type="SMART" id="SM00504">
    <property type="entry name" value="Ubox"/>
    <property type="match status" value="1"/>
</dbReference>
<dbReference type="AlphaFoldDB" id="A0A835LU56"/>
<feature type="compositionally biased region" description="Basic and acidic residues" evidence="3">
    <location>
        <begin position="97"/>
        <end position="111"/>
    </location>
</feature>
<feature type="compositionally biased region" description="Basic residues" evidence="3">
    <location>
        <begin position="254"/>
        <end position="272"/>
    </location>
</feature>
<dbReference type="GO" id="GO:0034450">
    <property type="term" value="F:ubiquitin-ubiquitin ligase activity"/>
    <property type="evidence" value="ECO:0007669"/>
    <property type="project" value="InterPro"/>
</dbReference>